<accession>A0A450S9E0</accession>
<dbReference type="EMBL" id="CAADEX010000021">
    <property type="protein sequence ID" value="VFJ48665.1"/>
    <property type="molecule type" value="Genomic_DNA"/>
</dbReference>
<dbReference type="AlphaFoldDB" id="A0A450S9E0"/>
<dbReference type="Pfam" id="PF00656">
    <property type="entry name" value="Peptidase_C14"/>
    <property type="match status" value="1"/>
</dbReference>
<gene>
    <name evidence="2" type="ORF">BECKDK2373B_GA0170837_10211</name>
</gene>
<feature type="domain" description="Peptidase C14 caspase" evidence="1">
    <location>
        <begin position="68"/>
        <end position="126"/>
    </location>
</feature>
<dbReference type="Gene3D" id="3.40.50.1460">
    <property type="match status" value="1"/>
</dbReference>
<evidence type="ECO:0000313" key="2">
    <source>
        <dbReference type="EMBL" id="VFJ48665.1"/>
    </source>
</evidence>
<dbReference type="SUPFAM" id="SSF52129">
    <property type="entry name" value="Caspase-like"/>
    <property type="match status" value="1"/>
</dbReference>
<reference evidence="2" key="1">
    <citation type="submission" date="2019-02" db="EMBL/GenBank/DDBJ databases">
        <authorList>
            <person name="Gruber-Vodicka R. H."/>
            <person name="Seah K. B. B."/>
        </authorList>
    </citation>
    <scope>NUCLEOTIDE SEQUENCE</scope>
    <source>
        <strain evidence="2">BECK_DK47</strain>
    </source>
</reference>
<dbReference type="GO" id="GO:0006508">
    <property type="term" value="P:proteolysis"/>
    <property type="evidence" value="ECO:0007669"/>
    <property type="project" value="InterPro"/>
</dbReference>
<dbReference type="InterPro" id="IPR011600">
    <property type="entry name" value="Pept_C14_caspase"/>
</dbReference>
<name>A0A450S9E0_9GAMM</name>
<dbReference type="GO" id="GO:0004197">
    <property type="term" value="F:cysteine-type endopeptidase activity"/>
    <property type="evidence" value="ECO:0007669"/>
    <property type="project" value="InterPro"/>
</dbReference>
<evidence type="ECO:0000259" key="1">
    <source>
        <dbReference type="Pfam" id="PF00656"/>
    </source>
</evidence>
<proteinExistence type="predicted"/>
<protein>
    <recommendedName>
        <fullName evidence="1">Peptidase C14 caspase domain-containing protein</fullName>
    </recommendedName>
</protein>
<sequence length="136" mass="15249">MKPAAGKTRNPSAVPFPLWPKAWARVIAVAALFLLFPMSPSLSLAAENTKGAAIRLGDGQELFRYGKSYALLVGVSRYRHWSSLDQIPRELDRVEEMLTAQGFIITRVDDPDGDRLRAAFRRFVNDHGLDPENRLL</sequence>
<organism evidence="2">
    <name type="scientific">Candidatus Kentrum sp. DK</name>
    <dbReference type="NCBI Taxonomy" id="2126562"/>
    <lineage>
        <taxon>Bacteria</taxon>
        <taxon>Pseudomonadati</taxon>
        <taxon>Pseudomonadota</taxon>
        <taxon>Gammaproteobacteria</taxon>
        <taxon>Candidatus Kentrum</taxon>
    </lineage>
</organism>
<dbReference type="InterPro" id="IPR029030">
    <property type="entry name" value="Caspase-like_dom_sf"/>
</dbReference>